<protein>
    <recommendedName>
        <fullName evidence="4">Transposase</fullName>
    </recommendedName>
</protein>
<feature type="compositionally biased region" description="Polar residues" evidence="1">
    <location>
        <begin position="9"/>
        <end position="20"/>
    </location>
</feature>
<sequence length="69" mass="7735">MARRRKTQHAAQTPPAGSSDHSCEGMRLELALVMEQQAAMVTRLEELKRERLDLPRLTGDTFGPADTTR</sequence>
<name>A0AAV1U709_9STRA</name>
<dbReference type="AlphaFoldDB" id="A0AAV1U709"/>
<organism evidence="2 3">
    <name type="scientific">Peronospora matthiolae</name>
    <dbReference type="NCBI Taxonomy" id="2874970"/>
    <lineage>
        <taxon>Eukaryota</taxon>
        <taxon>Sar</taxon>
        <taxon>Stramenopiles</taxon>
        <taxon>Oomycota</taxon>
        <taxon>Peronosporomycetes</taxon>
        <taxon>Peronosporales</taxon>
        <taxon>Peronosporaceae</taxon>
        <taxon>Peronospora</taxon>
    </lineage>
</organism>
<evidence type="ECO:0000313" key="3">
    <source>
        <dbReference type="Proteomes" id="UP001162060"/>
    </source>
</evidence>
<evidence type="ECO:0000256" key="1">
    <source>
        <dbReference type="SAM" id="MobiDB-lite"/>
    </source>
</evidence>
<evidence type="ECO:0008006" key="4">
    <source>
        <dbReference type="Google" id="ProtNLM"/>
    </source>
</evidence>
<comment type="caution">
    <text evidence="2">The sequence shown here is derived from an EMBL/GenBank/DDBJ whole genome shotgun (WGS) entry which is preliminary data.</text>
</comment>
<feature type="region of interest" description="Disordered" evidence="1">
    <location>
        <begin position="1"/>
        <end position="23"/>
    </location>
</feature>
<gene>
    <name evidence="2" type="ORF">PM001_LOCUS15425</name>
</gene>
<accession>A0AAV1U709</accession>
<dbReference type="Proteomes" id="UP001162060">
    <property type="component" value="Unassembled WGS sequence"/>
</dbReference>
<dbReference type="EMBL" id="CAKLBY020000165">
    <property type="protein sequence ID" value="CAK7930275.1"/>
    <property type="molecule type" value="Genomic_DNA"/>
</dbReference>
<reference evidence="2" key="1">
    <citation type="submission" date="2024-01" db="EMBL/GenBank/DDBJ databases">
        <authorList>
            <person name="Webb A."/>
        </authorList>
    </citation>
    <scope>NUCLEOTIDE SEQUENCE</scope>
    <source>
        <strain evidence="2">Pm1</strain>
    </source>
</reference>
<proteinExistence type="predicted"/>
<evidence type="ECO:0000313" key="2">
    <source>
        <dbReference type="EMBL" id="CAK7930275.1"/>
    </source>
</evidence>